<sequence length="73" mass="7675">MPFEIAETPVSLGPTSQAHLRFAQRPGNLLGNSLSNVSVNSAGNVLANTPPGPDRTQRGTSAHRQVAPYHQAS</sequence>
<evidence type="ECO:0000313" key="2">
    <source>
        <dbReference type="EMBL" id="PLW13833.1"/>
    </source>
</evidence>
<evidence type="ECO:0000313" key="4">
    <source>
        <dbReference type="Proteomes" id="UP000235392"/>
    </source>
</evidence>
<proteinExistence type="predicted"/>
<evidence type="ECO:0000313" key="3">
    <source>
        <dbReference type="EMBL" id="PLW47025.1"/>
    </source>
</evidence>
<evidence type="ECO:0000256" key="1">
    <source>
        <dbReference type="SAM" id="MobiDB-lite"/>
    </source>
</evidence>
<organism evidence="2 4">
    <name type="scientific">Puccinia coronata f. sp. avenae</name>
    <dbReference type="NCBI Taxonomy" id="200324"/>
    <lineage>
        <taxon>Eukaryota</taxon>
        <taxon>Fungi</taxon>
        <taxon>Dikarya</taxon>
        <taxon>Basidiomycota</taxon>
        <taxon>Pucciniomycotina</taxon>
        <taxon>Pucciniomycetes</taxon>
        <taxon>Pucciniales</taxon>
        <taxon>Pucciniaceae</taxon>
        <taxon>Puccinia</taxon>
    </lineage>
</organism>
<name>A0A2N5SKS7_9BASI</name>
<reference evidence="2 4" key="1">
    <citation type="submission" date="2017-11" db="EMBL/GenBank/DDBJ databases">
        <title>De novo assembly and phasing of dikaryotic genomes from two isolates of Puccinia coronata f. sp. avenae, the causal agent of oat crown rust.</title>
        <authorList>
            <person name="Miller M.E."/>
            <person name="Zhang Y."/>
            <person name="Omidvar V."/>
            <person name="Sperschneider J."/>
            <person name="Schwessinger B."/>
            <person name="Raley C."/>
            <person name="Palmer J.M."/>
            <person name="Garnica D."/>
            <person name="Upadhyaya N."/>
            <person name="Rathjen J."/>
            <person name="Taylor J.M."/>
            <person name="Park R.F."/>
            <person name="Dodds P.N."/>
            <person name="Hirsch C.D."/>
            <person name="Kianian S.F."/>
            <person name="Figueroa M."/>
        </authorList>
    </citation>
    <scope>NUCLEOTIDE SEQUENCE [LARGE SCALE GENOMIC DNA]</scope>
    <source>
        <strain evidence="2">12SD80</strain>
    </source>
</reference>
<protein>
    <submittedName>
        <fullName evidence="2">Uncharacterized protein</fullName>
    </submittedName>
</protein>
<comment type="caution">
    <text evidence="2">The sequence shown here is derived from an EMBL/GenBank/DDBJ whole genome shotgun (WGS) entry which is preliminary data.</text>
</comment>
<feature type="region of interest" description="Disordered" evidence="1">
    <location>
        <begin position="41"/>
        <end position="73"/>
    </location>
</feature>
<dbReference type="AlphaFoldDB" id="A0A2N5SKS7"/>
<dbReference type="EMBL" id="PGCI01000034">
    <property type="protein sequence ID" value="PLW47025.1"/>
    <property type="molecule type" value="Genomic_DNA"/>
</dbReference>
<accession>A0A2N5SKS7</accession>
<dbReference type="EMBL" id="PGCI01000839">
    <property type="protein sequence ID" value="PLW13833.1"/>
    <property type="molecule type" value="Genomic_DNA"/>
</dbReference>
<dbReference type="Proteomes" id="UP000235392">
    <property type="component" value="Unassembled WGS sequence"/>
</dbReference>
<gene>
    <name evidence="3" type="ORF">PCASD_03948</name>
    <name evidence="2" type="ORF">PCASD_23877</name>
</gene>